<dbReference type="RefSeq" id="WP_067373979.1">
    <property type="nucleotide sequence ID" value="NZ_BDQI01000009.1"/>
</dbReference>
<keyword evidence="1" id="KW-1133">Transmembrane helix</keyword>
<feature type="transmembrane region" description="Helical" evidence="1">
    <location>
        <begin position="61"/>
        <end position="81"/>
    </location>
</feature>
<evidence type="ECO:0000313" key="2">
    <source>
        <dbReference type="EMBL" id="GAX53092.1"/>
    </source>
</evidence>
<sequence length="96" mass="9562">MSVWIMLGSGCVFVILGVLTLNGRGTAAYAPSPRAGWGWIAMAGAPVLDGGPKLLGFSSGAAMVLSTVALGFVVLGAVLLLRGGAFAKARRAGDGD</sequence>
<organism evidence="2 3">
    <name type="scientific">Streptomyces olivochromogenes</name>
    <dbReference type="NCBI Taxonomy" id="1963"/>
    <lineage>
        <taxon>Bacteria</taxon>
        <taxon>Bacillati</taxon>
        <taxon>Actinomycetota</taxon>
        <taxon>Actinomycetes</taxon>
        <taxon>Kitasatosporales</taxon>
        <taxon>Streptomycetaceae</taxon>
        <taxon>Streptomyces</taxon>
    </lineage>
</organism>
<comment type="caution">
    <text evidence="2">The sequence shown here is derived from an EMBL/GenBank/DDBJ whole genome shotgun (WGS) entry which is preliminary data.</text>
</comment>
<evidence type="ECO:0000256" key="1">
    <source>
        <dbReference type="SAM" id="Phobius"/>
    </source>
</evidence>
<reference evidence="3" key="1">
    <citation type="submission" date="2017-05" db="EMBL/GenBank/DDBJ databases">
        <title>Streptomyces olivochromogenes NBRC 3561 whole genome shotgun sequence.</title>
        <authorList>
            <person name="Dohra H."/>
            <person name="Kodani S."/>
        </authorList>
    </citation>
    <scope>NUCLEOTIDE SEQUENCE [LARGE SCALE GENOMIC DNA]</scope>
    <source>
        <strain evidence="3">NBRC 3561</strain>
    </source>
</reference>
<dbReference type="EMBL" id="BDQI01000009">
    <property type="protein sequence ID" value="GAX53092.1"/>
    <property type="molecule type" value="Genomic_DNA"/>
</dbReference>
<evidence type="ECO:0000313" key="3">
    <source>
        <dbReference type="Proteomes" id="UP000217446"/>
    </source>
</evidence>
<protein>
    <submittedName>
        <fullName evidence="2">Uncharacterized protein</fullName>
    </submittedName>
</protein>
<keyword evidence="3" id="KW-1185">Reference proteome</keyword>
<name>A0A250VGA2_STROL</name>
<keyword evidence="1" id="KW-0472">Membrane</keyword>
<proteinExistence type="predicted"/>
<dbReference type="STRING" id="1963.AQJ27_26680"/>
<dbReference type="AlphaFoldDB" id="A0A250VGA2"/>
<accession>A0A250VGA2</accession>
<dbReference type="Proteomes" id="UP000217446">
    <property type="component" value="Unassembled WGS sequence"/>
</dbReference>
<gene>
    <name evidence="2" type="ORF">SO3561_04617</name>
</gene>
<keyword evidence="1" id="KW-0812">Transmembrane</keyword>